<accession>A0ACB0F3S7</accession>
<proteinExistence type="predicted"/>
<reference evidence="1" key="1">
    <citation type="submission" date="2023-05" db="EMBL/GenBank/DDBJ databases">
        <authorList>
            <consortium name="ELIXIR-Norway"/>
        </authorList>
    </citation>
    <scope>NUCLEOTIDE SEQUENCE</scope>
</reference>
<evidence type="ECO:0000313" key="2">
    <source>
        <dbReference type="Proteomes" id="UP001162501"/>
    </source>
</evidence>
<protein>
    <submittedName>
        <fullName evidence="1">Uncharacterized protein</fullName>
    </submittedName>
</protein>
<dbReference type="Proteomes" id="UP001162501">
    <property type="component" value="Chromosome 30"/>
</dbReference>
<sequence length="188" mass="19834">MGQERCARSVTTSEPGNNEVSQHPDTALASRPAGLADKQLGGEADAHSLGSYCGPGLCQDSGLGDLPQGRFLFGRRSVTPESSLPRLCPACKRDQTGLWPRVRDPTLLGPWELRSQASPGTYRRWLGTAVVRGPEGSLPSHSSIQEEGALPPASHLHPVGEGSLLGGERGLETAAFLNRPALVSIPVL</sequence>
<evidence type="ECO:0000313" key="1">
    <source>
        <dbReference type="EMBL" id="CAI9707527.1"/>
    </source>
</evidence>
<organism evidence="1 2">
    <name type="scientific">Rangifer tarandus platyrhynchus</name>
    <name type="common">Svalbard reindeer</name>
    <dbReference type="NCBI Taxonomy" id="3082113"/>
    <lineage>
        <taxon>Eukaryota</taxon>
        <taxon>Metazoa</taxon>
        <taxon>Chordata</taxon>
        <taxon>Craniata</taxon>
        <taxon>Vertebrata</taxon>
        <taxon>Euteleostomi</taxon>
        <taxon>Mammalia</taxon>
        <taxon>Eutheria</taxon>
        <taxon>Laurasiatheria</taxon>
        <taxon>Artiodactyla</taxon>
        <taxon>Ruminantia</taxon>
        <taxon>Pecora</taxon>
        <taxon>Cervidae</taxon>
        <taxon>Odocoileinae</taxon>
        <taxon>Rangifer</taxon>
    </lineage>
</organism>
<dbReference type="EMBL" id="OX596114">
    <property type="protein sequence ID" value="CAI9707527.1"/>
    <property type="molecule type" value="Genomic_DNA"/>
</dbReference>
<gene>
    <name evidence="1" type="ORF">MRATA1EN3_LOCUS18740</name>
</gene>
<name>A0ACB0F3S7_RANTA</name>